<keyword evidence="3" id="KW-1185">Reference proteome</keyword>
<name>A0ABS9ENA6_9BACT</name>
<comment type="caution">
    <text evidence="2">The sequence shown here is derived from an EMBL/GenBank/DDBJ whole genome shotgun (WGS) entry which is preliminary data.</text>
</comment>
<dbReference type="RefSeq" id="WP_236099401.1">
    <property type="nucleotide sequence ID" value="NZ_JAKGUD010000007.1"/>
</dbReference>
<gene>
    <name evidence="2" type="ORF">L2W38_07595</name>
</gene>
<evidence type="ECO:0000313" key="3">
    <source>
        <dbReference type="Proteomes" id="UP001200430"/>
    </source>
</evidence>
<accession>A0ABS9ENA6</accession>
<dbReference type="EMBL" id="JAKGUD010000007">
    <property type="protein sequence ID" value="MCF4142678.1"/>
    <property type="molecule type" value="Genomic_DNA"/>
</dbReference>
<feature type="region of interest" description="Disordered" evidence="1">
    <location>
        <begin position="550"/>
        <end position="616"/>
    </location>
</feature>
<dbReference type="Proteomes" id="UP001200430">
    <property type="component" value="Unassembled WGS sequence"/>
</dbReference>
<evidence type="ECO:0000256" key="1">
    <source>
        <dbReference type="SAM" id="MobiDB-lite"/>
    </source>
</evidence>
<reference evidence="2 3" key="1">
    <citation type="submission" date="2022-01" db="EMBL/GenBank/DDBJ databases">
        <title>Dethiosulfovibrio faecalis sp. nov., a novel proteolytic, non-sulfur-reducing bacterium isolated from a marine aquaculture solid waste bioreactor.</title>
        <authorList>
            <person name="Grabowski S."/>
            <person name="Apolinario E."/>
            <person name="Schneider N."/>
            <person name="Marshall C.W."/>
            <person name="Sowers K.R."/>
        </authorList>
    </citation>
    <scope>NUCLEOTIDE SEQUENCE [LARGE SCALE GENOMIC DNA]</scope>
    <source>
        <strain evidence="2 3">DSM 12537</strain>
    </source>
</reference>
<feature type="compositionally biased region" description="Basic and acidic residues" evidence="1">
    <location>
        <begin position="574"/>
        <end position="590"/>
    </location>
</feature>
<protein>
    <submittedName>
        <fullName evidence="2">Uncharacterized protein</fullName>
    </submittedName>
</protein>
<organism evidence="2 3">
    <name type="scientific">Dethiosulfovibrio marinus</name>
    <dbReference type="NCBI Taxonomy" id="133532"/>
    <lineage>
        <taxon>Bacteria</taxon>
        <taxon>Thermotogati</taxon>
        <taxon>Synergistota</taxon>
        <taxon>Synergistia</taxon>
        <taxon>Synergistales</taxon>
        <taxon>Dethiosulfovibrionaceae</taxon>
        <taxon>Dethiosulfovibrio</taxon>
    </lineage>
</organism>
<feature type="compositionally biased region" description="Basic and acidic residues" evidence="1">
    <location>
        <begin position="550"/>
        <end position="560"/>
    </location>
</feature>
<proteinExistence type="predicted"/>
<sequence>MRKGAIGFIVAISLAILGTTCAFQPKAEAIVLPWNKEHADALRVFQFLNYIDFGLSEAIQTEDALVLARQYEILAGNLDLAVIKDEQLIEVIEALGELVDRTETDRLDEQVRAVFSVKTRERIYGSLSGSEDILDSIRQQIPRLGAPWYDYRKNRDEYAAILRGKIKLTEGQIRKLTELRKEMLRVSWELFGKYQIGEEERIMEKEMDRFVAVIDEYDSDLMARQLRRLLKDQPAFEAFPPFWFYSGMAEIEAGRVHDNYGLNCFNRYHQTYRDLFKKDPLLAMTAIERLYLLHAGERVQRLKNLELMRSNCSSTDWQFYLFASILEGEMGMIPQAREDLYRNIDNGRQVSLCSSVLGRILMDSKDIRGFSNVMTDFIENDRVLPGDILMLASYCDLKECGKWLDGEMSKLTLSIAKSDESCIRMEIPSGWIDYPCSMDVDVSWSRDERGWNTSLSPTAIAVLPEGTVDERNRLVETYSIPDGPELPKKLYAQINHRLFETSSEWKLIPPEDGIGRDVRLALGKAFPFYRPEIGRYELVYYRIGDRSMRKEPAEREHPSEEIVTAPPAPLSEKSISKDSLPDSSGDKISEDALSPDVVLSPDISGEEKVSNISGDL</sequence>
<evidence type="ECO:0000313" key="2">
    <source>
        <dbReference type="EMBL" id="MCF4142678.1"/>
    </source>
</evidence>